<protein>
    <submittedName>
        <fullName evidence="1">Uncharacterized protein</fullName>
    </submittedName>
</protein>
<reference evidence="1 2" key="1">
    <citation type="submission" date="2020-04" db="EMBL/GenBank/DDBJ databases">
        <authorList>
            <consortium name="Desulfovibrio sp. FSS-1 genome sequencing consortium"/>
            <person name="Shimoshige H."/>
            <person name="Kobayashi H."/>
            <person name="Maekawa T."/>
        </authorList>
    </citation>
    <scope>NUCLEOTIDE SEQUENCE [LARGE SCALE GENOMIC DNA]</scope>
    <source>
        <strain evidence="1 2">SIID29052-01</strain>
    </source>
</reference>
<evidence type="ECO:0000313" key="2">
    <source>
        <dbReference type="Proteomes" id="UP000494245"/>
    </source>
</evidence>
<comment type="caution">
    <text evidence="1">The sequence shown here is derived from an EMBL/GenBank/DDBJ whole genome shotgun (WGS) entry which is preliminary data.</text>
</comment>
<dbReference type="RefSeq" id="WP_173086454.1">
    <property type="nucleotide sequence ID" value="NZ_BLTE01000017.1"/>
</dbReference>
<dbReference type="Proteomes" id="UP000494245">
    <property type="component" value="Unassembled WGS sequence"/>
</dbReference>
<evidence type="ECO:0000313" key="1">
    <source>
        <dbReference type="EMBL" id="GFK95444.1"/>
    </source>
</evidence>
<accession>A0A6V8LUN2</accession>
<proteinExistence type="predicted"/>
<dbReference type="AlphaFoldDB" id="A0A6V8LUN2"/>
<reference evidence="1 2" key="2">
    <citation type="submission" date="2020-05" db="EMBL/GenBank/DDBJ databases">
        <title>Draft genome sequence of Desulfovibrio sp. strainFSS-1.</title>
        <authorList>
            <person name="Shimoshige H."/>
            <person name="Kobayashi H."/>
            <person name="Maekawa T."/>
        </authorList>
    </citation>
    <scope>NUCLEOTIDE SEQUENCE [LARGE SCALE GENOMIC DNA]</scope>
    <source>
        <strain evidence="1 2">SIID29052-01</strain>
    </source>
</reference>
<sequence length="68" mass="7702">MNRDAARVYLACRRQLIFAGMGRPVDINHLAVHEAMRLFRVRDAVDCFEKVLALAGERIAEMNEQAGD</sequence>
<organism evidence="1 2">
    <name type="scientific">Fundidesulfovibrio magnetotacticus</name>
    <dbReference type="NCBI Taxonomy" id="2730080"/>
    <lineage>
        <taxon>Bacteria</taxon>
        <taxon>Pseudomonadati</taxon>
        <taxon>Thermodesulfobacteriota</taxon>
        <taxon>Desulfovibrionia</taxon>
        <taxon>Desulfovibrionales</taxon>
        <taxon>Desulfovibrionaceae</taxon>
        <taxon>Fundidesulfovibrio</taxon>
    </lineage>
</organism>
<dbReference type="EMBL" id="BLTE01000017">
    <property type="protein sequence ID" value="GFK95444.1"/>
    <property type="molecule type" value="Genomic_DNA"/>
</dbReference>
<keyword evidence="2" id="KW-1185">Reference proteome</keyword>
<name>A0A6V8LUN2_9BACT</name>
<gene>
    <name evidence="1" type="ORF">NNJEOMEG_03307</name>
</gene>